<gene>
    <name evidence="6" type="ORF">HAX54_028853</name>
</gene>
<evidence type="ECO:0000256" key="2">
    <source>
        <dbReference type="ARBA" id="ARBA00022741"/>
    </source>
</evidence>
<dbReference type="EMBL" id="JACEIK010003552">
    <property type="protein sequence ID" value="MCD9642170.1"/>
    <property type="molecule type" value="Genomic_DNA"/>
</dbReference>
<evidence type="ECO:0000259" key="4">
    <source>
        <dbReference type="Pfam" id="PF23559"/>
    </source>
</evidence>
<evidence type="ECO:0000259" key="5">
    <source>
        <dbReference type="Pfam" id="PF23598"/>
    </source>
</evidence>
<dbReference type="SUPFAM" id="SSF52058">
    <property type="entry name" value="L domain-like"/>
    <property type="match status" value="1"/>
</dbReference>
<dbReference type="Pfam" id="PF23598">
    <property type="entry name" value="LRR_14"/>
    <property type="match status" value="1"/>
</dbReference>
<dbReference type="InterPro" id="IPR032675">
    <property type="entry name" value="LRR_dom_sf"/>
</dbReference>
<evidence type="ECO:0000313" key="7">
    <source>
        <dbReference type="Proteomes" id="UP000823775"/>
    </source>
</evidence>
<comment type="caution">
    <text evidence="6">The sequence shown here is derived from an EMBL/GenBank/DDBJ whole genome shotgun (WGS) entry which is preliminary data.</text>
</comment>
<feature type="domain" description="Disease resistance R13L4/SHOC-2-like LRR" evidence="5">
    <location>
        <begin position="100"/>
        <end position="225"/>
    </location>
</feature>
<dbReference type="InterPro" id="IPR058922">
    <property type="entry name" value="WHD_DRP"/>
</dbReference>
<evidence type="ECO:0000256" key="3">
    <source>
        <dbReference type="ARBA" id="ARBA00022840"/>
    </source>
</evidence>
<evidence type="ECO:0000313" key="6">
    <source>
        <dbReference type="EMBL" id="MCD9642170.1"/>
    </source>
</evidence>
<sequence>MNRLVMLWMAEGMIQPISERRLEDIGSEYFNDLLCRSFFNFLDEDPDDKKEMFKMHDFTRHMAQLSMKLELLRFPKCEKLRTFLLLCQSSVDIDRHASFLVQKFVILRVLDLNSCGITVLPDSIGLLKYLRYLNLSNNSIYGLPESVCELSCLQTLVLKGCPLNSLLENFYKLTNLRHLEFDVKGHLTRMPKNLGNLVNLQTLHAFIIELDEGYNIEELKDMACLSGSICITKLENLTCKEEADLAFLNMKTLIKNLELEWTTSGNGDLHLDVLTGLQPHGCKALPPLRELRFLEDLAIESMSSLRTIHPDFVGVGGSVGFRSLKSLTFINMPILSKWECLGDLHMPQLRLLKFDSCPMLMNLPPLHGIQFLLLTIRNNPILKARYQVDGTDWRKVRTVPMVQIDEEKMPTTS</sequence>
<keyword evidence="2" id="KW-0547">Nucleotide-binding</keyword>
<dbReference type="Gene3D" id="3.80.10.10">
    <property type="entry name" value="Ribonuclease Inhibitor"/>
    <property type="match status" value="1"/>
</dbReference>
<reference evidence="6 7" key="1">
    <citation type="journal article" date="2021" name="BMC Genomics">
        <title>Datura genome reveals duplications of psychoactive alkaloid biosynthetic genes and high mutation rate following tissue culture.</title>
        <authorList>
            <person name="Rajewski A."/>
            <person name="Carter-House D."/>
            <person name="Stajich J."/>
            <person name="Litt A."/>
        </authorList>
    </citation>
    <scope>NUCLEOTIDE SEQUENCE [LARGE SCALE GENOMIC DNA]</scope>
    <source>
        <strain evidence="6">AR-01</strain>
    </source>
</reference>
<dbReference type="PROSITE" id="PS51450">
    <property type="entry name" value="LRR"/>
    <property type="match status" value="1"/>
</dbReference>
<dbReference type="PANTHER" id="PTHR47186">
    <property type="entry name" value="LEUCINE-RICH REPEAT-CONTAINING PROTEIN 57"/>
    <property type="match status" value="1"/>
</dbReference>
<feature type="domain" description="Disease resistance protein winged helix" evidence="4">
    <location>
        <begin position="2"/>
        <end position="62"/>
    </location>
</feature>
<evidence type="ECO:0000256" key="1">
    <source>
        <dbReference type="ARBA" id="ARBA00022737"/>
    </source>
</evidence>
<name>A0ABS8V4U1_DATST</name>
<keyword evidence="3" id="KW-0067">ATP-binding</keyword>
<dbReference type="InterPro" id="IPR055414">
    <property type="entry name" value="LRR_R13L4/SHOC2-like"/>
</dbReference>
<proteinExistence type="predicted"/>
<keyword evidence="1" id="KW-0677">Repeat</keyword>
<dbReference type="PANTHER" id="PTHR47186:SF3">
    <property type="entry name" value="OS09G0267800 PROTEIN"/>
    <property type="match status" value="1"/>
</dbReference>
<protein>
    <submittedName>
        <fullName evidence="6">Uncharacterized protein</fullName>
    </submittedName>
</protein>
<dbReference type="Pfam" id="PF23559">
    <property type="entry name" value="WHD_DRP"/>
    <property type="match status" value="1"/>
</dbReference>
<dbReference type="Proteomes" id="UP000823775">
    <property type="component" value="Unassembled WGS sequence"/>
</dbReference>
<organism evidence="6 7">
    <name type="scientific">Datura stramonium</name>
    <name type="common">Jimsonweed</name>
    <name type="synonym">Common thornapple</name>
    <dbReference type="NCBI Taxonomy" id="4076"/>
    <lineage>
        <taxon>Eukaryota</taxon>
        <taxon>Viridiplantae</taxon>
        <taxon>Streptophyta</taxon>
        <taxon>Embryophyta</taxon>
        <taxon>Tracheophyta</taxon>
        <taxon>Spermatophyta</taxon>
        <taxon>Magnoliopsida</taxon>
        <taxon>eudicotyledons</taxon>
        <taxon>Gunneridae</taxon>
        <taxon>Pentapetalae</taxon>
        <taxon>asterids</taxon>
        <taxon>lamiids</taxon>
        <taxon>Solanales</taxon>
        <taxon>Solanaceae</taxon>
        <taxon>Solanoideae</taxon>
        <taxon>Datureae</taxon>
        <taxon>Datura</taxon>
    </lineage>
</organism>
<keyword evidence="7" id="KW-1185">Reference proteome</keyword>
<accession>A0ABS8V4U1</accession>
<dbReference type="InterPro" id="IPR001611">
    <property type="entry name" value="Leu-rich_rpt"/>
</dbReference>